<feature type="transmembrane region" description="Helical" evidence="8">
    <location>
        <begin position="264"/>
        <end position="293"/>
    </location>
</feature>
<evidence type="ECO:0000256" key="3">
    <source>
        <dbReference type="ARBA" id="ARBA00022679"/>
    </source>
</evidence>
<feature type="transmembrane region" description="Helical" evidence="8">
    <location>
        <begin position="200"/>
        <end position="218"/>
    </location>
</feature>
<dbReference type="InterPro" id="IPR000715">
    <property type="entry name" value="Glycosyl_transferase_4"/>
</dbReference>
<feature type="binding site" evidence="7">
    <location>
        <position position="199"/>
    </location>
    <ligand>
        <name>Mg(2+)</name>
        <dbReference type="ChEBI" id="CHEBI:18420"/>
    </ligand>
</feature>
<reference evidence="9 10" key="2">
    <citation type="journal article" date="2015" name="Stand. Genomic Sci.">
        <title>High quality draft genomic sequence of Arenimonas donghaensis DSM 18148(T).</title>
        <authorList>
            <person name="Chen F."/>
            <person name="Wang H."/>
            <person name="Cao Y."/>
            <person name="Li X."/>
            <person name="Wang G."/>
        </authorList>
    </citation>
    <scope>NUCLEOTIDE SEQUENCE [LARGE SCALE GENOMIC DNA]</scope>
    <source>
        <strain evidence="9 10">HO3-R19</strain>
    </source>
</reference>
<organism evidence="9 10">
    <name type="scientific">Arenimonas donghaensis DSM 18148 = HO3-R19</name>
    <dbReference type="NCBI Taxonomy" id="1121014"/>
    <lineage>
        <taxon>Bacteria</taxon>
        <taxon>Pseudomonadati</taxon>
        <taxon>Pseudomonadota</taxon>
        <taxon>Gammaproteobacteria</taxon>
        <taxon>Lysobacterales</taxon>
        <taxon>Lysobacteraceae</taxon>
        <taxon>Arenimonas</taxon>
    </lineage>
</organism>
<name>A0A087ML30_9GAMM</name>
<dbReference type="STRING" id="1121014.N788_01865"/>
<evidence type="ECO:0000256" key="4">
    <source>
        <dbReference type="ARBA" id="ARBA00022692"/>
    </source>
</evidence>
<dbReference type="PATRIC" id="fig|1121014.3.peg.350"/>
<reference evidence="10" key="1">
    <citation type="submission" date="2013-08" db="EMBL/GenBank/DDBJ databases">
        <title>Genome sequencing of Arenimonas donghaensis.</title>
        <authorList>
            <person name="Chen F."/>
            <person name="Wang G."/>
        </authorList>
    </citation>
    <scope>NUCLEOTIDE SEQUENCE [LARGE SCALE GENOMIC DNA]</scope>
    <source>
        <strain evidence="10">HO3-R19</strain>
    </source>
</reference>
<dbReference type="GO" id="GO:0005886">
    <property type="term" value="C:plasma membrane"/>
    <property type="evidence" value="ECO:0007669"/>
    <property type="project" value="UniProtKB-SubCell"/>
</dbReference>
<protein>
    <submittedName>
        <fullName evidence="9">Uncharacterized protein</fullName>
    </submittedName>
</protein>
<dbReference type="PANTHER" id="PTHR22926">
    <property type="entry name" value="PHOSPHO-N-ACETYLMURAMOYL-PENTAPEPTIDE-TRANSFERASE"/>
    <property type="match status" value="1"/>
</dbReference>
<feature type="transmembrane region" description="Helical" evidence="8">
    <location>
        <begin position="299"/>
        <end position="318"/>
    </location>
</feature>
<dbReference type="OrthoDB" id="9783652at2"/>
<keyword evidence="4 8" id="KW-0812">Transmembrane</keyword>
<comment type="caution">
    <text evidence="9">The sequence shown here is derived from an EMBL/GenBank/DDBJ whole genome shotgun (WGS) entry which is preliminary data.</text>
</comment>
<accession>A0A087ML30</accession>
<feature type="transmembrane region" description="Helical" evidence="8">
    <location>
        <begin position="72"/>
        <end position="87"/>
    </location>
</feature>
<keyword evidence="5 8" id="KW-1133">Transmembrane helix</keyword>
<comment type="subcellular location">
    <subcellularLocation>
        <location evidence="1">Cell membrane</location>
        <topology evidence="1">Multi-pass membrane protein</topology>
    </subcellularLocation>
</comment>
<evidence type="ECO:0000256" key="6">
    <source>
        <dbReference type="ARBA" id="ARBA00023136"/>
    </source>
</evidence>
<dbReference type="EMBL" id="AVCJ01000001">
    <property type="protein sequence ID" value="KFL37583.1"/>
    <property type="molecule type" value="Genomic_DNA"/>
</dbReference>
<evidence type="ECO:0000256" key="1">
    <source>
        <dbReference type="ARBA" id="ARBA00004651"/>
    </source>
</evidence>
<dbReference type="PANTHER" id="PTHR22926:SF3">
    <property type="entry name" value="UNDECAPRENYL-PHOSPHATE ALPHA-N-ACETYLGLUCOSAMINYL 1-PHOSPHATE TRANSFERASE"/>
    <property type="match status" value="1"/>
</dbReference>
<keyword evidence="7" id="KW-0479">Metal-binding</keyword>
<keyword evidence="2" id="KW-1003">Cell membrane</keyword>
<dbReference type="GO" id="GO:0046872">
    <property type="term" value="F:metal ion binding"/>
    <property type="evidence" value="ECO:0007669"/>
    <property type="project" value="UniProtKB-KW"/>
</dbReference>
<keyword evidence="10" id="KW-1185">Reference proteome</keyword>
<evidence type="ECO:0000256" key="5">
    <source>
        <dbReference type="ARBA" id="ARBA00022989"/>
    </source>
</evidence>
<keyword evidence="3" id="KW-0808">Transferase</keyword>
<keyword evidence="7" id="KW-0460">Magnesium</keyword>
<feature type="binding site" evidence="7">
    <location>
        <position position="141"/>
    </location>
    <ligand>
        <name>Mg(2+)</name>
        <dbReference type="ChEBI" id="CHEBI:18420"/>
    </ligand>
</feature>
<dbReference type="GO" id="GO:0044038">
    <property type="term" value="P:cell wall macromolecule biosynthetic process"/>
    <property type="evidence" value="ECO:0007669"/>
    <property type="project" value="TreeGrafter"/>
</dbReference>
<feature type="transmembrane region" description="Helical" evidence="8">
    <location>
        <begin position="224"/>
        <end position="243"/>
    </location>
</feature>
<dbReference type="Proteomes" id="UP000029085">
    <property type="component" value="Unassembled WGS sequence"/>
</dbReference>
<dbReference type="GO" id="GO:0009103">
    <property type="term" value="P:lipopolysaccharide biosynthetic process"/>
    <property type="evidence" value="ECO:0007669"/>
    <property type="project" value="TreeGrafter"/>
</dbReference>
<evidence type="ECO:0000256" key="8">
    <source>
        <dbReference type="SAM" id="Phobius"/>
    </source>
</evidence>
<dbReference type="Pfam" id="PF00953">
    <property type="entry name" value="Glycos_transf_4"/>
    <property type="match status" value="1"/>
</dbReference>
<feature type="transmembrane region" description="Helical" evidence="8">
    <location>
        <begin position="123"/>
        <end position="143"/>
    </location>
</feature>
<feature type="transmembrane region" description="Helical" evidence="8">
    <location>
        <begin position="155"/>
        <end position="188"/>
    </location>
</feature>
<keyword evidence="6 8" id="KW-0472">Membrane</keyword>
<proteinExistence type="predicted"/>
<evidence type="ECO:0000256" key="2">
    <source>
        <dbReference type="ARBA" id="ARBA00022475"/>
    </source>
</evidence>
<dbReference type="GO" id="GO:0071555">
    <property type="term" value="P:cell wall organization"/>
    <property type="evidence" value="ECO:0007669"/>
    <property type="project" value="TreeGrafter"/>
</dbReference>
<feature type="transmembrane region" description="Helical" evidence="8">
    <location>
        <begin position="50"/>
        <end position="67"/>
    </location>
</feature>
<comment type="cofactor">
    <cofactor evidence="7">
        <name>Mg(2+)</name>
        <dbReference type="ChEBI" id="CHEBI:18420"/>
    </cofactor>
</comment>
<evidence type="ECO:0000313" key="10">
    <source>
        <dbReference type="Proteomes" id="UP000029085"/>
    </source>
</evidence>
<gene>
    <name evidence="9" type="ORF">N788_01865</name>
</gene>
<sequence length="338" mass="35378">MSTMPPTWLLASLSLAVAFALALVWRAWAIRRGVLDAPDDRRLHDTPTPRGGGIGIALVLLVAAAWLGDGRGWFVAGLVLCGGAGLIDDIRPLPPLAKGLLQALGAACLAAGFPLLPELWGVALGHLLAWVLVLVLVNFWNFMDGSNGLATSQAMLAALGLAALVPAAASVTWLAVALAAACLGFLPLNFPRARLFLGDVGSHVLGYALAALLLMAATPAGPRAWLLVLPVSAMVLDAGLTLLSRTRRRQVVWRAHREHLYQRAVAHGWSHAGICALYAGWSLAAIALALWLARQDPAWSLPGSVAGLVFGIIAYSLLGRAWPRPPATGSAPHGIPKA</sequence>
<dbReference type="AlphaFoldDB" id="A0A087ML30"/>
<evidence type="ECO:0000313" key="9">
    <source>
        <dbReference type="EMBL" id="KFL37583.1"/>
    </source>
</evidence>
<dbReference type="GO" id="GO:0016780">
    <property type="term" value="F:phosphotransferase activity, for other substituted phosphate groups"/>
    <property type="evidence" value="ECO:0007669"/>
    <property type="project" value="InterPro"/>
</dbReference>
<evidence type="ECO:0000256" key="7">
    <source>
        <dbReference type="PIRSR" id="PIRSR600715-1"/>
    </source>
</evidence>